<organism evidence="1 2">
    <name type="scientific">Paenibacillus odorifer</name>
    <dbReference type="NCBI Taxonomy" id="189426"/>
    <lineage>
        <taxon>Bacteria</taxon>
        <taxon>Bacillati</taxon>
        <taxon>Bacillota</taxon>
        <taxon>Bacilli</taxon>
        <taxon>Bacillales</taxon>
        <taxon>Paenibacillaceae</taxon>
        <taxon>Paenibacillus</taxon>
    </lineage>
</organism>
<reference evidence="1 2" key="1">
    <citation type="submission" date="2016-11" db="EMBL/GenBank/DDBJ databases">
        <title>Paenibacillus species isolates.</title>
        <authorList>
            <person name="Beno S.M."/>
        </authorList>
    </citation>
    <scope>NUCLEOTIDE SEQUENCE [LARGE SCALE GENOMIC DNA]</scope>
    <source>
        <strain evidence="1 2">FSL H7-0433</strain>
    </source>
</reference>
<protein>
    <submittedName>
        <fullName evidence="1">Uncharacterized protein</fullName>
    </submittedName>
</protein>
<proteinExistence type="predicted"/>
<sequence length="99" mass="11491">MNWAENIQKAIKAHEILAQEIELALNESISELEGLGLAARYEYLTLHPLEWKVSINNKEVIMTKKNVLDYKEQHEAGRFVNYDGDTKQAVQKFLENRFA</sequence>
<dbReference type="RefSeq" id="WP_076217999.1">
    <property type="nucleotide sequence ID" value="NZ_MPTJ01000013.1"/>
</dbReference>
<accession>A0ABX3GVQ4</accession>
<evidence type="ECO:0000313" key="1">
    <source>
        <dbReference type="EMBL" id="OMD38508.1"/>
    </source>
</evidence>
<gene>
    <name evidence="1" type="ORF">BSO21_04100</name>
</gene>
<evidence type="ECO:0000313" key="2">
    <source>
        <dbReference type="Proteomes" id="UP000187158"/>
    </source>
</evidence>
<dbReference type="Proteomes" id="UP000187158">
    <property type="component" value="Unassembled WGS sequence"/>
</dbReference>
<keyword evidence="2" id="KW-1185">Reference proteome</keyword>
<comment type="caution">
    <text evidence="1">The sequence shown here is derived from an EMBL/GenBank/DDBJ whole genome shotgun (WGS) entry which is preliminary data.</text>
</comment>
<dbReference type="EMBL" id="MPVP01000012">
    <property type="protein sequence ID" value="OMD38508.1"/>
    <property type="molecule type" value="Genomic_DNA"/>
</dbReference>
<name>A0ABX3GVQ4_9BACL</name>